<keyword evidence="1" id="KW-1185">Reference proteome</keyword>
<dbReference type="WBParaSite" id="Pan_g4430.t1">
    <property type="protein sequence ID" value="Pan_g4430.t1"/>
    <property type="gene ID" value="Pan_g4430"/>
</dbReference>
<reference evidence="2" key="2">
    <citation type="submission" date="2020-10" db="UniProtKB">
        <authorList>
            <consortium name="WormBaseParasite"/>
        </authorList>
    </citation>
    <scope>IDENTIFICATION</scope>
</reference>
<sequence>MLAYILKHFATRITEKLYSLLCVVPGYWPIEVVRFSSKYHIQALMNVAGRFCTTIQRGQVPERQRFTDPMYDGLAFNDVLSPKCVSNNKKLFRAYIKGRESFQLDEHSISNYGNVYNCLKDVGGAIIRSIRVCATNPNEYTTFSCLTGLKIEDLSVYAREVTITRSPFLHSTPEMDYMKRLSIHAKLSIVTATLMLYRYDIDCVIMDRVRLINSRLPFDDLINQWRVRLEILSNAVFTRKGTKIVVRCIGSNTFKNVSLTTMVKKLNEALPDYEVECTHYIQCRYSKVIGSKSLEVKFDLYSPR</sequence>
<reference evidence="1" key="1">
    <citation type="journal article" date="2013" name="Genetics">
        <title>The draft genome and transcriptome of Panagrellus redivivus are shaped by the harsh demands of a free-living lifestyle.</title>
        <authorList>
            <person name="Srinivasan J."/>
            <person name="Dillman A.R."/>
            <person name="Macchietto M.G."/>
            <person name="Heikkinen L."/>
            <person name="Lakso M."/>
            <person name="Fracchia K.M."/>
            <person name="Antoshechkin I."/>
            <person name="Mortazavi A."/>
            <person name="Wong G."/>
            <person name="Sternberg P.W."/>
        </authorList>
    </citation>
    <scope>NUCLEOTIDE SEQUENCE [LARGE SCALE GENOMIC DNA]</scope>
    <source>
        <strain evidence="1">MT8872</strain>
    </source>
</reference>
<accession>A0A7E4VZW2</accession>
<name>A0A7E4VZW2_PANRE</name>
<evidence type="ECO:0000313" key="2">
    <source>
        <dbReference type="WBParaSite" id="Pan_g4430.t1"/>
    </source>
</evidence>
<proteinExistence type="predicted"/>
<dbReference type="Proteomes" id="UP000492821">
    <property type="component" value="Unassembled WGS sequence"/>
</dbReference>
<evidence type="ECO:0000313" key="1">
    <source>
        <dbReference type="Proteomes" id="UP000492821"/>
    </source>
</evidence>
<dbReference type="AlphaFoldDB" id="A0A7E4VZW2"/>
<protein>
    <submittedName>
        <fullName evidence="2">FBA_2 domain-containing protein</fullName>
    </submittedName>
</protein>
<organism evidence="1 2">
    <name type="scientific">Panagrellus redivivus</name>
    <name type="common">Microworm</name>
    <dbReference type="NCBI Taxonomy" id="6233"/>
    <lineage>
        <taxon>Eukaryota</taxon>
        <taxon>Metazoa</taxon>
        <taxon>Ecdysozoa</taxon>
        <taxon>Nematoda</taxon>
        <taxon>Chromadorea</taxon>
        <taxon>Rhabditida</taxon>
        <taxon>Tylenchina</taxon>
        <taxon>Panagrolaimomorpha</taxon>
        <taxon>Panagrolaimoidea</taxon>
        <taxon>Panagrolaimidae</taxon>
        <taxon>Panagrellus</taxon>
    </lineage>
</organism>